<evidence type="ECO:0000256" key="3">
    <source>
        <dbReference type="ARBA" id="ARBA00022729"/>
    </source>
</evidence>
<evidence type="ECO:0000313" key="9">
    <source>
        <dbReference type="Proteomes" id="UP001597112"/>
    </source>
</evidence>
<evidence type="ECO:0000256" key="4">
    <source>
        <dbReference type="ARBA" id="ARBA00023136"/>
    </source>
</evidence>
<sequence>MKIRNILLAALVLFTLSNCNDYLEEDNKTDALSDEVYRTADGYENLVKSVYATLRDMYREPWLFMAGTDMYVEGRNAQPEGISEYNTLAPTEPSVLNFYTAAYKAIQRCNVAVHYNSLTEQTAKTSTRMAEVKFIRAYYYFLLAQSFGGVSLVTEMLTTPTTSFGRNSAEEVYAFIISEMEESLNLLSAASGQEFGRVTARTVKHYLAKVHLTRGYETFAAADDFTKAAEYADDAISGYNLSSISYENLFWPGKENNTEVLWSVQYDKTSLSDASNGGSLQSLYFGPYLGGEGAKFGYPYRSYTLLATTYVYRLFNANDTRWEGSFMNVFYERYYDFYDKAKSERANMNIRFYFPQAWEVGDTAAWRAADVTHRGKTKIIPYQEATSEILTWERNVNVDNNTPALRKFDDPTSVFSGNGSSTRDIYLARLAETYLIAAEAYVKLGNTASAMERVNEVRKRAERTPGSLVLTDASQVTIDYILDERARELFGEYERWFDLKRTGKLKERTELYNKEIRDQYFRKGIDPFKGAGGADKILRPIPQSAIDLNQNDDFTQNPGY</sequence>
<dbReference type="Pfam" id="PF07980">
    <property type="entry name" value="SusD_RagB"/>
    <property type="match status" value="1"/>
</dbReference>
<keyword evidence="5" id="KW-0998">Cell outer membrane</keyword>
<dbReference type="EMBL" id="JBHTKA010000016">
    <property type="protein sequence ID" value="MFD1003640.1"/>
    <property type="molecule type" value="Genomic_DNA"/>
</dbReference>
<evidence type="ECO:0000259" key="6">
    <source>
        <dbReference type="Pfam" id="PF07980"/>
    </source>
</evidence>
<name>A0ABW3KCG6_9BACT</name>
<evidence type="ECO:0000259" key="7">
    <source>
        <dbReference type="Pfam" id="PF14322"/>
    </source>
</evidence>
<comment type="caution">
    <text evidence="8">The sequence shown here is derived from an EMBL/GenBank/DDBJ whole genome shotgun (WGS) entry which is preliminary data.</text>
</comment>
<dbReference type="Proteomes" id="UP001597112">
    <property type="component" value="Unassembled WGS sequence"/>
</dbReference>
<dbReference type="SUPFAM" id="SSF48452">
    <property type="entry name" value="TPR-like"/>
    <property type="match status" value="1"/>
</dbReference>
<keyword evidence="3" id="KW-0732">Signal</keyword>
<organism evidence="8 9">
    <name type="scientific">Ohtaekwangia kribbensis</name>
    <dbReference type="NCBI Taxonomy" id="688913"/>
    <lineage>
        <taxon>Bacteria</taxon>
        <taxon>Pseudomonadati</taxon>
        <taxon>Bacteroidota</taxon>
        <taxon>Cytophagia</taxon>
        <taxon>Cytophagales</taxon>
        <taxon>Fulvivirgaceae</taxon>
        <taxon>Ohtaekwangia</taxon>
    </lineage>
</organism>
<dbReference type="Gene3D" id="1.25.40.390">
    <property type="match status" value="1"/>
</dbReference>
<dbReference type="Pfam" id="PF14322">
    <property type="entry name" value="SusD-like_3"/>
    <property type="match status" value="1"/>
</dbReference>
<reference evidence="9" key="1">
    <citation type="journal article" date="2019" name="Int. J. Syst. Evol. Microbiol.">
        <title>The Global Catalogue of Microorganisms (GCM) 10K type strain sequencing project: providing services to taxonomists for standard genome sequencing and annotation.</title>
        <authorList>
            <consortium name="The Broad Institute Genomics Platform"/>
            <consortium name="The Broad Institute Genome Sequencing Center for Infectious Disease"/>
            <person name="Wu L."/>
            <person name="Ma J."/>
        </authorList>
    </citation>
    <scope>NUCLEOTIDE SEQUENCE [LARGE SCALE GENOMIC DNA]</scope>
    <source>
        <strain evidence="9">CCUG 58938</strain>
    </source>
</reference>
<feature type="domain" description="RagB/SusD" evidence="6">
    <location>
        <begin position="258"/>
        <end position="560"/>
    </location>
</feature>
<dbReference type="InterPro" id="IPR033985">
    <property type="entry name" value="SusD-like_N"/>
</dbReference>
<keyword evidence="4" id="KW-0472">Membrane</keyword>
<gene>
    <name evidence="8" type="ORF">ACFQ21_30220</name>
</gene>
<keyword evidence="9" id="KW-1185">Reference proteome</keyword>
<protein>
    <submittedName>
        <fullName evidence="8">RagB/SusD family nutrient uptake outer membrane protein</fullName>
    </submittedName>
</protein>
<dbReference type="RefSeq" id="WP_377586546.1">
    <property type="nucleotide sequence ID" value="NZ_JBHTKA010000016.1"/>
</dbReference>
<evidence type="ECO:0000313" key="8">
    <source>
        <dbReference type="EMBL" id="MFD1003640.1"/>
    </source>
</evidence>
<dbReference type="InterPro" id="IPR012944">
    <property type="entry name" value="SusD_RagB_dom"/>
</dbReference>
<proteinExistence type="inferred from homology"/>
<dbReference type="InterPro" id="IPR011990">
    <property type="entry name" value="TPR-like_helical_dom_sf"/>
</dbReference>
<accession>A0ABW3KCG6</accession>
<evidence type="ECO:0000256" key="2">
    <source>
        <dbReference type="ARBA" id="ARBA00006275"/>
    </source>
</evidence>
<feature type="domain" description="SusD-like N-terminal" evidence="7">
    <location>
        <begin position="22"/>
        <end position="212"/>
    </location>
</feature>
<comment type="similarity">
    <text evidence="2">Belongs to the SusD family.</text>
</comment>
<evidence type="ECO:0000256" key="1">
    <source>
        <dbReference type="ARBA" id="ARBA00004442"/>
    </source>
</evidence>
<comment type="subcellular location">
    <subcellularLocation>
        <location evidence="1">Cell outer membrane</location>
    </subcellularLocation>
</comment>
<evidence type="ECO:0000256" key="5">
    <source>
        <dbReference type="ARBA" id="ARBA00023237"/>
    </source>
</evidence>